<keyword evidence="1" id="KW-0808">Transferase</keyword>
<accession>A0AA51VII9</accession>
<protein>
    <submittedName>
        <fullName evidence="1">DNA-directed DNA polymerase</fullName>
    </submittedName>
</protein>
<organism evidence="1 2">
    <name type="scientific">Escherichia phage vB_EcoP_PAS7</name>
    <dbReference type="NCBI Taxonomy" id="3053875"/>
    <lineage>
        <taxon>Viruses</taxon>
        <taxon>Duplodnaviria</taxon>
        <taxon>Heunggongvirae</taxon>
        <taxon>Uroviricota</taxon>
        <taxon>Caudoviricetes</taxon>
        <taxon>Autographivirales</taxon>
        <taxon>Autoscriptoviridae</taxon>
        <taxon>Slopekvirinae</taxon>
        <taxon>Cepavirus</taxon>
        <taxon>Cepavirus PAS7</taxon>
    </lineage>
</organism>
<dbReference type="GO" id="GO:0003887">
    <property type="term" value="F:DNA-directed DNA polymerase activity"/>
    <property type="evidence" value="ECO:0007669"/>
    <property type="project" value="UniProtKB-KW"/>
</dbReference>
<dbReference type="InterPro" id="IPR043502">
    <property type="entry name" value="DNA/RNA_pol_sf"/>
</dbReference>
<evidence type="ECO:0000313" key="1">
    <source>
        <dbReference type="EMBL" id="WMX18793.1"/>
    </source>
</evidence>
<keyword evidence="2" id="KW-1185">Reference proteome</keyword>
<keyword evidence="1" id="KW-0548">Nucleotidyltransferase</keyword>
<dbReference type="Proteomes" id="UP001182171">
    <property type="component" value="Segment"/>
</dbReference>
<dbReference type="EMBL" id="OQ921331">
    <property type="protein sequence ID" value="WMX18793.1"/>
    <property type="molecule type" value="Genomic_DNA"/>
</dbReference>
<evidence type="ECO:0000313" key="2">
    <source>
        <dbReference type="Proteomes" id="UP001182171"/>
    </source>
</evidence>
<name>A0AA51VII9_9CAUD</name>
<keyword evidence="1" id="KW-0239">DNA-directed DNA polymerase</keyword>
<proteinExistence type="predicted"/>
<dbReference type="SUPFAM" id="SSF56672">
    <property type="entry name" value="DNA/RNA polymerases"/>
    <property type="match status" value="1"/>
</dbReference>
<sequence>MSSILIWDIETQNVPYYGGVATPYCPDNYIVESGFRIDRTNPDGTVTCSDVGSVRYESREEFISAPSSQWLPIQDDTWLMVMHNAAYEISWALTFAREEFEAFLKRGGRVFDTMQGEYIASDFQNLYPSLDETAPKYGGSHKVDGVKLLWQQGVLTADIDPVLLHEYLTGPEGDIVNTALCFYGQCAVFAERGQMPMVWERMDSVLALAYCEFNGVYVDMPTARANQKEQEDAIAELKQTLQGFLPELPEGFEFNWNSGYHMSALVYGGTVKYKCKVPYDPPKFVKFDAYLADVKGTQQYIDVNDWQDSWTYSREVFKSGRNKGLPKVYKVESSEQSMKWGERLYKFEGLVHIQDLPAVLQEKYAERGEFRGAQTLADGTPVFSTGTDAMKELANYFIGMEENE</sequence>
<reference evidence="1" key="1">
    <citation type="submission" date="2023-05" db="EMBL/GenBank/DDBJ databases">
        <title>Complete genome sequence of three non-O157 smooth Escherichia coli infecting phages.</title>
        <authorList>
            <person name="Pas C."/>
            <person name="Briers Y."/>
            <person name="Fieseler L."/>
        </authorList>
    </citation>
    <scope>NUCLEOTIDE SEQUENCE</scope>
</reference>